<name>A0A8S5Q950_9CAUD</name>
<accession>A0A8S5Q950</accession>
<evidence type="ECO:0000313" key="1">
    <source>
        <dbReference type="EMBL" id="DAE14996.1"/>
    </source>
</evidence>
<organism evidence="1">
    <name type="scientific">Siphoviridae sp. ctf8W5</name>
    <dbReference type="NCBI Taxonomy" id="2825595"/>
    <lineage>
        <taxon>Viruses</taxon>
        <taxon>Duplodnaviria</taxon>
        <taxon>Heunggongvirae</taxon>
        <taxon>Uroviricota</taxon>
        <taxon>Caudoviricetes</taxon>
    </lineage>
</organism>
<proteinExistence type="predicted"/>
<dbReference type="EMBL" id="BK015597">
    <property type="protein sequence ID" value="DAE14996.1"/>
    <property type="molecule type" value="Genomic_DNA"/>
</dbReference>
<sequence>MSYEEILTPEQIIKKNQISTAICEEVMRVDAQDKRCTDFYNSKEWKRARAMTISRDDGIDIWEYMKTGRVQPGNVVHHIVSVIDNPELKCTLSNLVTVSPQSHREIEKLYNKGNKQLVQSILQGEVDRRTALFMPQPQPPVDEGLGEGESYI</sequence>
<protein>
    <submittedName>
        <fullName evidence="1">NinG protein</fullName>
    </submittedName>
</protein>
<reference evidence="1" key="1">
    <citation type="journal article" date="2021" name="Proc. Natl. Acad. Sci. U.S.A.">
        <title>A Catalog of Tens of Thousands of Viruses from Human Metagenomes Reveals Hidden Associations with Chronic Diseases.</title>
        <authorList>
            <person name="Tisza M.J."/>
            <person name="Buck C.B."/>
        </authorList>
    </citation>
    <scope>NUCLEOTIDE SEQUENCE</scope>
    <source>
        <strain evidence="1">Ctf8W5</strain>
    </source>
</reference>